<evidence type="ECO:0000313" key="2">
    <source>
        <dbReference type="Proteomes" id="UP001603857"/>
    </source>
</evidence>
<evidence type="ECO:0000313" key="1">
    <source>
        <dbReference type="EMBL" id="KAL2318144.1"/>
    </source>
</evidence>
<comment type="caution">
    <text evidence="1">The sequence shown here is derived from an EMBL/GenBank/DDBJ whole genome shotgun (WGS) entry which is preliminary data.</text>
</comment>
<name>A0ABD1L3P9_9FABA</name>
<dbReference type="AlphaFoldDB" id="A0ABD1L3P9"/>
<accession>A0ABD1L3P9</accession>
<reference evidence="1 2" key="1">
    <citation type="submission" date="2024-08" db="EMBL/GenBank/DDBJ databases">
        <title>Insights into the chromosomal genome structure of Flemingia macrophylla.</title>
        <authorList>
            <person name="Ding Y."/>
            <person name="Zhao Y."/>
            <person name="Bi W."/>
            <person name="Wu M."/>
            <person name="Zhao G."/>
            <person name="Gong Y."/>
            <person name="Li W."/>
            <person name="Zhang P."/>
        </authorList>
    </citation>
    <scope>NUCLEOTIDE SEQUENCE [LARGE SCALE GENOMIC DNA]</scope>
    <source>
        <strain evidence="1">DYQJB</strain>
        <tissue evidence="1">Leaf</tissue>
    </source>
</reference>
<protein>
    <submittedName>
        <fullName evidence="1">Uncharacterized protein</fullName>
    </submittedName>
</protein>
<dbReference type="EMBL" id="JBGMDY010000011">
    <property type="protein sequence ID" value="KAL2318144.1"/>
    <property type="molecule type" value="Genomic_DNA"/>
</dbReference>
<sequence length="183" mass="21446">MEGDNPKKRKMVLSNHDYHDFGKVLRFKILLPNGTSVELTLRNPDPEMPLGNFVSLVRDKYFEARRRRRYDSTSKIRDINWKGGSLFIQDANDTKLRNVIKLKNFKPDKCHILRLHDGSSDVAKSFENMWDLTPDTDLLLELPEEYTFETALADLIDNSLQAVWSNGENNRKLIRYDRKTSMR</sequence>
<keyword evidence="2" id="KW-1185">Reference proteome</keyword>
<proteinExistence type="predicted"/>
<organism evidence="1 2">
    <name type="scientific">Flemingia macrophylla</name>
    <dbReference type="NCBI Taxonomy" id="520843"/>
    <lineage>
        <taxon>Eukaryota</taxon>
        <taxon>Viridiplantae</taxon>
        <taxon>Streptophyta</taxon>
        <taxon>Embryophyta</taxon>
        <taxon>Tracheophyta</taxon>
        <taxon>Spermatophyta</taxon>
        <taxon>Magnoliopsida</taxon>
        <taxon>eudicotyledons</taxon>
        <taxon>Gunneridae</taxon>
        <taxon>Pentapetalae</taxon>
        <taxon>rosids</taxon>
        <taxon>fabids</taxon>
        <taxon>Fabales</taxon>
        <taxon>Fabaceae</taxon>
        <taxon>Papilionoideae</taxon>
        <taxon>50 kb inversion clade</taxon>
        <taxon>NPAAA clade</taxon>
        <taxon>indigoferoid/millettioid clade</taxon>
        <taxon>Phaseoleae</taxon>
        <taxon>Flemingia</taxon>
    </lineage>
</organism>
<dbReference type="Proteomes" id="UP001603857">
    <property type="component" value="Unassembled WGS sequence"/>
</dbReference>
<gene>
    <name evidence="1" type="ORF">Fmac_032020</name>
</gene>